<feature type="signal peptide" evidence="1">
    <location>
        <begin position="1"/>
        <end position="19"/>
    </location>
</feature>
<evidence type="ECO:0000313" key="2">
    <source>
        <dbReference type="EMBL" id="QBZ97996.1"/>
    </source>
</evidence>
<dbReference type="OrthoDB" id="9765926at2"/>
<dbReference type="InterPro" id="IPR013783">
    <property type="entry name" value="Ig-like_fold"/>
</dbReference>
<dbReference type="Gene3D" id="2.60.40.10">
    <property type="entry name" value="Immunoglobulins"/>
    <property type="match status" value="1"/>
</dbReference>
<dbReference type="NCBIfam" id="NF038133">
    <property type="entry name" value="choice_anch_L"/>
    <property type="match status" value="1"/>
</dbReference>
<dbReference type="Pfam" id="PF13585">
    <property type="entry name" value="CHU_C"/>
    <property type="match status" value="1"/>
</dbReference>
<dbReference type="InterPro" id="IPR026341">
    <property type="entry name" value="T9SS_type_B"/>
</dbReference>
<dbReference type="AlphaFoldDB" id="A0A4P7PTI1"/>
<evidence type="ECO:0000256" key="1">
    <source>
        <dbReference type="SAM" id="SignalP"/>
    </source>
</evidence>
<dbReference type="Proteomes" id="UP000296862">
    <property type="component" value="Chromosome"/>
</dbReference>
<name>A0A4P7PTI1_9FLAO</name>
<dbReference type="NCBIfam" id="TIGR04131">
    <property type="entry name" value="Bac_Flav_CTERM"/>
    <property type="match status" value="1"/>
</dbReference>
<dbReference type="KEGG" id="fsn:GS03_01496"/>
<dbReference type="RefSeq" id="WP_136151915.1">
    <property type="nucleotide sequence ID" value="NZ_CP038810.1"/>
</dbReference>
<reference evidence="2 3" key="1">
    <citation type="submission" date="2019-04" db="EMBL/GenBank/DDBJ databases">
        <title>Flavobacterium sp. GS03.</title>
        <authorList>
            <person name="Kim H."/>
        </authorList>
    </citation>
    <scope>NUCLEOTIDE SEQUENCE [LARGE SCALE GENOMIC DNA]</scope>
    <source>
        <strain evidence="2 3">GS03</strain>
    </source>
</reference>
<gene>
    <name evidence="2" type="ORF">GS03_01496</name>
</gene>
<sequence>MFFKKFHLLLLLMYGVASAQYIATDETYTPLQLIENVLINSGCASVTNVSVSGGNFATGENSWGYFNANGSTFPFAEGVILSTGKIIDAQGPNTFISDDGGGMGWTGDADLNAALSISNSLNATVLEFDFIPLGNQISFDYIFASEEYHGTATCIYSDGFAFLLKEVGSPTYQNLALIPSTTIPVKVTSVHPDIPGACSAQNEQYFDAFNPTEYPTNFNGQTVVLTAQSAVLSGHQYHIKLVIADEGNYRYDSAIFLKGSSFSFGVDLGSDRTFANNNPVCPNESLTLNGTAPGALSYQWNFNTNPIPGQNAATLNFNPPYTSAQNGTYSLTTTYSPTCTTVADIDLDFAPQLIIDKDTYTFCDVDALQDGISTIDFLSYLVPTLFSNLPAGYQVRFYNSPTSATPLLDSFRNTTAFQQIIYAKIENSNCYPAFPVTLNMHIFPETISDVTVGICNNDPITLTADGGFFHYTWDTIAGDETQSIQVTAPGTYRVNIENAANCTKIKTFTVIGSEVATIDNIIVHDFNENNSVEIIASGTGSYEYSIDGINFQNSPVFNNLSGLVYTAYVRDKNGCGTVEQQFYLIQIPNYFTPNGDGFNDYWNIKDINPLSHNAGAVIYIYDRFGKLLKQISTNGLGWDGKFNEKTMPADDYWYNIQLEDGRSARGHFTLKR</sequence>
<keyword evidence="3" id="KW-1185">Reference proteome</keyword>
<dbReference type="InterPro" id="IPR049804">
    <property type="entry name" value="Choice_anch_L"/>
</dbReference>
<dbReference type="EMBL" id="CP038810">
    <property type="protein sequence ID" value="QBZ97996.1"/>
    <property type="molecule type" value="Genomic_DNA"/>
</dbReference>
<protein>
    <recommendedName>
        <fullName evidence="4">T9SS type B sorting domain-containing protein</fullName>
    </recommendedName>
</protein>
<accession>A0A4P7PTI1</accession>
<evidence type="ECO:0008006" key="4">
    <source>
        <dbReference type="Google" id="ProtNLM"/>
    </source>
</evidence>
<proteinExistence type="predicted"/>
<evidence type="ECO:0000313" key="3">
    <source>
        <dbReference type="Proteomes" id="UP000296862"/>
    </source>
</evidence>
<feature type="chain" id="PRO_5020878329" description="T9SS type B sorting domain-containing protein" evidence="1">
    <location>
        <begin position="20"/>
        <end position="672"/>
    </location>
</feature>
<keyword evidence="1" id="KW-0732">Signal</keyword>
<organism evidence="2 3">
    <name type="scientific">Flavobacterium sangjuense</name>
    <dbReference type="NCBI Taxonomy" id="2518177"/>
    <lineage>
        <taxon>Bacteria</taxon>
        <taxon>Pseudomonadati</taxon>
        <taxon>Bacteroidota</taxon>
        <taxon>Flavobacteriia</taxon>
        <taxon>Flavobacteriales</taxon>
        <taxon>Flavobacteriaceae</taxon>
        <taxon>Flavobacterium</taxon>
    </lineage>
</organism>